<dbReference type="InterPro" id="IPR029066">
    <property type="entry name" value="PLP-binding_barrel"/>
</dbReference>
<evidence type="ECO:0000256" key="4">
    <source>
        <dbReference type="ARBA" id="ARBA00022793"/>
    </source>
</evidence>
<comment type="catalytic activity">
    <reaction evidence="9">
        <text>carboxyspermidine + H(+) = spermidine + CO2</text>
        <dbReference type="Rhea" id="RHEA:34095"/>
        <dbReference type="ChEBI" id="CHEBI:15378"/>
        <dbReference type="ChEBI" id="CHEBI:16526"/>
        <dbReference type="ChEBI" id="CHEBI:57834"/>
        <dbReference type="ChEBI" id="CHEBI:65072"/>
        <dbReference type="EC" id="4.1.1.96"/>
    </reaction>
</comment>
<sequence length="398" mass="44427">MATTDFTPPHVYEQPFPAFDINAIETPAYVVDVALLRRNMEKLAQVQSESGARVLLALKGFSMFSVFPIMREYLSGCCASGLNEALLAQEFGKEVHVYSPAFKEHEMREIIPISHHLSFNSLAQFRKFKPMLDAAKAATGHAPSPGIRVNPEHSEVEVSLYDPCSPGCRLGIRSDLLEDEDLTGIEGLHFHALCEQDSDVLERTVAAVEQRFPRLLKQVQWVNMGGGHHITRKDYDVDLLIRVLRTFREKWGKDVYIEPGEAAGLNTGYLIAEVQDIIEAPTPTAILDISATAHMPDTLEMPYRPHIFGAGLPGEHPYEYKMGGTSCLAGDVLSGFSFPEPLRVGQRLVFADMAHYTMVKTTTFNGVPHPDIAIYDPASREYRVVRKFGYADFRNKLS</sequence>
<dbReference type="SUPFAM" id="SSF51419">
    <property type="entry name" value="PLP-binding barrel"/>
    <property type="match status" value="1"/>
</dbReference>
<keyword evidence="6" id="KW-0745">Spermidine biosynthesis</keyword>
<dbReference type="Gene3D" id="2.40.37.10">
    <property type="entry name" value="Lyase, Ornithine Decarboxylase, Chain A, domain 1"/>
    <property type="match status" value="1"/>
</dbReference>
<keyword evidence="4" id="KW-0210">Decarboxylase</keyword>
<dbReference type="PIRSF" id="PIRSF038941">
    <property type="entry name" value="NspC"/>
    <property type="match status" value="1"/>
</dbReference>
<dbReference type="NCBIfam" id="TIGR01047">
    <property type="entry name" value="nspC"/>
    <property type="match status" value="1"/>
</dbReference>
<evidence type="ECO:0000313" key="12">
    <source>
        <dbReference type="EMBL" id="MFC5454002.1"/>
    </source>
</evidence>
<dbReference type="Gene3D" id="3.20.20.10">
    <property type="entry name" value="Alanine racemase"/>
    <property type="match status" value="1"/>
</dbReference>
<keyword evidence="13" id="KW-1185">Reference proteome</keyword>
<accession>A0ABW0KLS5</accession>
<dbReference type="PANTHER" id="PTHR43727">
    <property type="entry name" value="DIAMINOPIMELATE DECARBOXYLASE"/>
    <property type="match status" value="1"/>
</dbReference>
<reference evidence="13" key="1">
    <citation type="journal article" date="2019" name="Int. J. Syst. Evol. Microbiol.">
        <title>The Global Catalogue of Microorganisms (GCM) 10K type strain sequencing project: providing services to taxonomists for standard genome sequencing and annotation.</title>
        <authorList>
            <consortium name="The Broad Institute Genomics Platform"/>
            <consortium name="The Broad Institute Genome Sequencing Center for Infectious Disease"/>
            <person name="Wu L."/>
            <person name="Ma J."/>
        </authorList>
    </citation>
    <scope>NUCLEOTIDE SEQUENCE [LARGE SCALE GENOMIC DNA]</scope>
    <source>
        <strain evidence="13">CGMCC 4.1469</strain>
    </source>
</reference>
<organism evidence="12 13">
    <name type="scientific">Prosthecobacter fluviatilis</name>
    <dbReference type="NCBI Taxonomy" id="445931"/>
    <lineage>
        <taxon>Bacteria</taxon>
        <taxon>Pseudomonadati</taxon>
        <taxon>Verrucomicrobiota</taxon>
        <taxon>Verrucomicrobiia</taxon>
        <taxon>Verrucomicrobiales</taxon>
        <taxon>Verrucomicrobiaceae</taxon>
        <taxon>Prosthecobacter</taxon>
    </lineage>
</organism>
<feature type="domain" description="Orn/DAP/Arg decarboxylase 2 C-terminal" evidence="11">
    <location>
        <begin position="32"/>
        <end position="353"/>
    </location>
</feature>
<dbReference type="InterPro" id="IPR022643">
    <property type="entry name" value="De-COase2_C"/>
</dbReference>
<comment type="similarity">
    <text evidence="8">Belongs to the Orn/Lys/Arg decarboxylase class-II family. NspC subfamily.</text>
</comment>
<keyword evidence="7 12" id="KW-0456">Lyase</keyword>
<dbReference type="SUPFAM" id="SSF50621">
    <property type="entry name" value="Alanine racemase C-terminal domain-like"/>
    <property type="match status" value="1"/>
</dbReference>
<evidence type="ECO:0000259" key="11">
    <source>
        <dbReference type="Pfam" id="PF00278"/>
    </source>
</evidence>
<name>A0ABW0KLS5_9BACT</name>
<comment type="catalytic activity">
    <reaction evidence="10">
        <text>carboxynorspermidine + H(+) = norspermidine + CO2</text>
        <dbReference type="Rhea" id="RHEA:34099"/>
        <dbReference type="ChEBI" id="CHEBI:15378"/>
        <dbReference type="ChEBI" id="CHEBI:16526"/>
        <dbReference type="ChEBI" id="CHEBI:57920"/>
        <dbReference type="ChEBI" id="CHEBI:65070"/>
        <dbReference type="EC" id="4.1.1.96"/>
    </reaction>
</comment>
<evidence type="ECO:0000256" key="10">
    <source>
        <dbReference type="ARBA" id="ARBA00047389"/>
    </source>
</evidence>
<comment type="caution">
    <text evidence="12">The sequence shown here is derived from an EMBL/GenBank/DDBJ whole genome shotgun (WGS) entry which is preliminary data.</text>
</comment>
<dbReference type="Pfam" id="PF00278">
    <property type="entry name" value="Orn_DAP_Arg_deC"/>
    <property type="match status" value="1"/>
</dbReference>
<dbReference type="EMBL" id="JBHSMQ010000001">
    <property type="protein sequence ID" value="MFC5454002.1"/>
    <property type="molecule type" value="Genomic_DNA"/>
</dbReference>
<dbReference type="PANTHER" id="PTHR43727:SF1">
    <property type="entry name" value="CARBOXYNORSPERMIDINE_CARBOXYSPERMIDINE DECARBOXYLASE"/>
    <property type="match status" value="1"/>
</dbReference>
<evidence type="ECO:0000256" key="9">
    <source>
        <dbReference type="ARBA" id="ARBA00047351"/>
    </source>
</evidence>
<dbReference type="CDD" id="cd06829">
    <property type="entry name" value="PLPDE_III_CANSDC"/>
    <property type="match status" value="1"/>
</dbReference>
<dbReference type="Proteomes" id="UP001596052">
    <property type="component" value="Unassembled WGS sequence"/>
</dbReference>
<evidence type="ECO:0000313" key="13">
    <source>
        <dbReference type="Proteomes" id="UP001596052"/>
    </source>
</evidence>
<evidence type="ECO:0000256" key="5">
    <source>
        <dbReference type="ARBA" id="ARBA00022898"/>
    </source>
</evidence>
<evidence type="ECO:0000256" key="2">
    <source>
        <dbReference type="ARBA" id="ARBA00012259"/>
    </source>
</evidence>
<proteinExistence type="inferred from homology"/>
<evidence type="ECO:0000256" key="1">
    <source>
        <dbReference type="ARBA" id="ARBA00001933"/>
    </source>
</evidence>
<dbReference type="EC" id="4.1.1.96" evidence="2"/>
<comment type="cofactor">
    <cofactor evidence="1">
        <name>pyridoxal 5'-phosphate</name>
        <dbReference type="ChEBI" id="CHEBI:597326"/>
    </cofactor>
</comment>
<dbReference type="RefSeq" id="WP_377163632.1">
    <property type="nucleotide sequence ID" value="NZ_JBHSMQ010000001.1"/>
</dbReference>
<protein>
    <recommendedName>
        <fullName evidence="3">Carboxynorspermidine/carboxyspermidine decarboxylase</fullName>
        <ecNumber evidence="2">4.1.1.96</ecNumber>
    </recommendedName>
</protein>
<evidence type="ECO:0000256" key="8">
    <source>
        <dbReference type="ARBA" id="ARBA00025802"/>
    </source>
</evidence>
<keyword evidence="5" id="KW-0663">Pyridoxal phosphate</keyword>
<dbReference type="GO" id="GO:0016829">
    <property type="term" value="F:lyase activity"/>
    <property type="evidence" value="ECO:0007669"/>
    <property type="project" value="UniProtKB-KW"/>
</dbReference>
<evidence type="ECO:0000256" key="6">
    <source>
        <dbReference type="ARBA" id="ARBA00023066"/>
    </source>
</evidence>
<evidence type="ECO:0000256" key="3">
    <source>
        <dbReference type="ARBA" id="ARBA00013633"/>
    </source>
</evidence>
<dbReference type="InterPro" id="IPR005730">
    <property type="entry name" value="Nsp_de-COase"/>
</dbReference>
<evidence type="ECO:0000256" key="7">
    <source>
        <dbReference type="ARBA" id="ARBA00023239"/>
    </source>
</evidence>
<dbReference type="InterPro" id="IPR009006">
    <property type="entry name" value="Ala_racemase/Decarboxylase_C"/>
</dbReference>
<gene>
    <name evidence="12" type="primary">nspC</name>
    <name evidence="12" type="ORF">ACFQDI_03960</name>
</gene>